<dbReference type="EMBL" id="CM000131">
    <property type="protein sequence ID" value="EEC80987.1"/>
    <property type="molecule type" value="Genomic_DNA"/>
</dbReference>
<dbReference type="HOGENOM" id="CLU_1716260_0_0_1"/>
<dbReference type="Pfam" id="PF24068">
    <property type="entry name" value="TPD1_C"/>
    <property type="match status" value="1"/>
</dbReference>
<evidence type="ECO:0000313" key="3">
    <source>
        <dbReference type="Proteomes" id="UP000007015"/>
    </source>
</evidence>
<gene>
    <name evidence="2" type="ORF">OsI_23722</name>
</gene>
<keyword evidence="3" id="KW-1185">Reference proteome</keyword>
<keyword evidence="1" id="KW-0732">Signal</keyword>
<reference evidence="2 3" key="1">
    <citation type="journal article" date="2005" name="PLoS Biol.">
        <title>The genomes of Oryza sativa: a history of duplications.</title>
        <authorList>
            <person name="Yu J."/>
            <person name="Wang J."/>
            <person name="Lin W."/>
            <person name="Li S."/>
            <person name="Li H."/>
            <person name="Zhou J."/>
            <person name="Ni P."/>
            <person name="Dong W."/>
            <person name="Hu S."/>
            <person name="Zeng C."/>
            <person name="Zhang J."/>
            <person name="Zhang Y."/>
            <person name="Li R."/>
            <person name="Xu Z."/>
            <person name="Li S."/>
            <person name="Li X."/>
            <person name="Zheng H."/>
            <person name="Cong L."/>
            <person name="Lin L."/>
            <person name="Yin J."/>
            <person name="Geng J."/>
            <person name="Li G."/>
            <person name="Shi J."/>
            <person name="Liu J."/>
            <person name="Lv H."/>
            <person name="Li J."/>
            <person name="Wang J."/>
            <person name="Deng Y."/>
            <person name="Ran L."/>
            <person name="Shi X."/>
            <person name="Wang X."/>
            <person name="Wu Q."/>
            <person name="Li C."/>
            <person name="Ren X."/>
            <person name="Wang J."/>
            <person name="Wang X."/>
            <person name="Li D."/>
            <person name="Liu D."/>
            <person name="Zhang X."/>
            <person name="Ji Z."/>
            <person name="Zhao W."/>
            <person name="Sun Y."/>
            <person name="Zhang Z."/>
            <person name="Bao J."/>
            <person name="Han Y."/>
            <person name="Dong L."/>
            <person name="Ji J."/>
            <person name="Chen P."/>
            <person name="Wu S."/>
            <person name="Liu J."/>
            <person name="Xiao Y."/>
            <person name="Bu D."/>
            <person name="Tan J."/>
            <person name="Yang L."/>
            <person name="Ye C."/>
            <person name="Zhang J."/>
            <person name="Xu J."/>
            <person name="Zhou Y."/>
            <person name="Yu Y."/>
            <person name="Zhang B."/>
            <person name="Zhuang S."/>
            <person name="Wei H."/>
            <person name="Liu B."/>
            <person name="Lei M."/>
            <person name="Yu H."/>
            <person name="Li Y."/>
            <person name="Xu H."/>
            <person name="Wei S."/>
            <person name="He X."/>
            <person name="Fang L."/>
            <person name="Zhang Z."/>
            <person name="Zhang Y."/>
            <person name="Huang X."/>
            <person name="Su Z."/>
            <person name="Tong W."/>
            <person name="Li J."/>
            <person name="Tong Z."/>
            <person name="Li S."/>
            <person name="Ye J."/>
            <person name="Wang L."/>
            <person name="Fang L."/>
            <person name="Lei T."/>
            <person name="Chen C."/>
            <person name="Chen H."/>
            <person name="Xu Z."/>
            <person name="Li H."/>
            <person name="Huang H."/>
            <person name="Zhang F."/>
            <person name="Xu H."/>
            <person name="Li N."/>
            <person name="Zhao C."/>
            <person name="Li S."/>
            <person name="Dong L."/>
            <person name="Huang Y."/>
            <person name="Li L."/>
            <person name="Xi Y."/>
            <person name="Qi Q."/>
            <person name="Li W."/>
            <person name="Zhang B."/>
            <person name="Hu W."/>
            <person name="Zhang Y."/>
            <person name="Tian X."/>
            <person name="Jiao Y."/>
            <person name="Liang X."/>
            <person name="Jin J."/>
            <person name="Gao L."/>
            <person name="Zheng W."/>
            <person name="Hao B."/>
            <person name="Liu S."/>
            <person name="Wang W."/>
            <person name="Yuan L."/>
            <person name="Cao M."/>
            <person name="McDermott J."/>
            <person name="Samudrala R."/>
            <person name="Wang J."/>
            <person name="Wong G.K."/>
            <person name="Yang H."/>
        </authorList>
    </citation>
    <scope>NUCLEOTIDE SEQUENCE [LARGE SCALE GENOMIC DNA]</scope>
    <source>
        <strain evidence="3">cv. 93-11</strain>
    </source>
</reference>
<dbReference type="PANTHER" id="PTHR33184">
    <property type="entry name" value="PROTEIN TAPETUM DETERMINANT 1-LIKE-RELATED"/>
    <property type="match status" value="1"/>
</dbReference>
<dbReference type="PANTHER" id="PTHR33184:SF5">
    <property type="entry name" value="PUTATIVE-RELATED"/>
    <property type="match status" value="1"/>
</dbReference>
<proteinExistence type="predicted"/>
<sequence>MINPLRSHIIPFFHSKSNENQIRIYNHSTESAKQKWHAWQTPPSSSSYFFLVAAAAIVISCHAARAGNAATAAGNGKLSGITVTAARTGKVVEGLPEYEVTVANGCACPQNGVRVSCPAGGVQSVEPADESKIRADEAGLFCLVNDAMPVAKG</sequence>
<dbReference type="InterPro" id="IPR040361">
    <property type="entry name" value="TPD1"/>
</dbReference>
<dbReference type="Proteomes" id="UP000007015">
    <property type="component" value="Chromosome 6"/>
</dbReference>
<accession>B8B4N1</accession>
<evidence type="ECO:0000313" key="2">
    <source>
        <dbReference type="EMBL" id="EEC80987.1"/>
    </source>
</evidence>
<protein>
    <submittedName>
        <fullName evidence="2">Uncharacterized protein</fullName>
    </submittedName>
</protein>
<evidence type="ECO:0000256" key="1">
    <source>
        <dbReference type="ARBA" id="ARBA00022729"/>
    </source>
</evidence>
<dbReference type="GO" id="GO:0001709">
    <property type="term" value="P:cell fate determination"/>
    <property type="evidence" value="ECO:0007669"/>
    <property type="project" value="TreeGrafter"/>
</dbReference>
<dbReference type="Gramene" id="BGIOSGA020875-TA">
    <property type="protein sequence ID" value="BGIOSGA020875-PA"/>
    <property type="gene ID" value="BGIOSGA020875"/>
</dbReference>
<dbReference type="AlphaFoldDB" id="B8B4N1"/>
<name>B8B4N1_ORYSI</name>
<organism evidence="2 3">
    <name type="scientific">Oryza sativa subsp. indica</name>
    <name type="common">Rice</name>
    <dbReference type="NCBI Taxonomy" id="39946"/>
    <lineage>
        <taxon>Eukaryota</taxon>
        <taxon>Viridiplantae</taxon>
        <taxon>Streptophyta</taxon>
        <taxon>Embryophyta</taxon>
        <taxon>Tracheophyta</taxon>
        <taxon>Spermatophyta</taxon>
        <taxon>Magnoliopsida</taxon>
        <taxon>Liliopsida</taxon>
        <taxon>Poales</taxon>
        <taxon>Poaceae</taxon>
        <taxon>BOP clade</taxon>
        <taxon>Oryzoideae</taxon>
        <taxon>Oryzeae</taxon>
        <taxon>Oryzinae</taxon>
        <taxon>Oryza</taxon>
        <taxon>Oryza sativa</taxon>
    </lineage>
</organism>